<evidence type="ECO:0000256" key="17">
    <source>
        <dbReference type="ARBA" id="ARBA00036239"/>
    </source>
</evidence>
<evidence type="ECO:0000256" key="14">
    <source>
        <dbReference type="ARBA" id="ARBA00023303"/>
    </source>
</evidence>
<dbReference type="PRINTS" id="PR00252">
    <property type="entry name" value="NRIONCHANNEL"/>
</dbReference>
<dbReference type="AlphaFoldDB" id="A0A3Q3WAX6"/>
<keyword evidence="24" id="KW-1185">Reference proteome</keyword>
<evidence type="ECO:0000259" key="21">
    <source>
        <dbReference type="Pfam" id="PF02931"/>
    </source>
</evidence>
<feature type="transmembrane region" description="Helical" evidence="20">
    <location>
        <begin position="389"/>
        <end position="411"/>
    </location>
</feature>
<evidence type="ECO:0000313" key="23">
    <source>
        <dbReference type="Ensembl" id="ENSMMOP00000011603.1"/>
    </source>
</evidence>
<keyword evidence="3 20" id="KW-0812">Transmembrane</keyword>
<evidence type="ECO:0000256" key="12">
    <source>
        <dbReference type="ARBA" id="ARBA00023257"/>
    </source>
</evidence>
<dbReference type="CDD" id="cd19063">
    <property type="entry name" value="LGIC_TM_5-HT3"/>
    <property type="match status" value="1"/>
</dbReference>
<dbReference type="FunFam" id="2.70.170.10:FF:000017">
    <property type="entry name" value="5-hydroxytryptamine receptor 3A"/>
    <property type="match status" value="1"/>
</dbReference>
<evidence type="ECO:0000256" key="6">
    <source>
        <dbReference type="ARBA" id="ARBA00023018"/>
    </source>
</evidence>
<dbReference type="STRING" id="94237.ENSMMOP00000011603"/>
<evidence type="ECO:0000256" key="2">
    <source>
        <dbReference type="ARBA" id="ARBA00022475"/>
    </source>
</evidence>
<evidence type="ECO:0000256" key="7">
    <source>
        <dbReference type="ARBA" id="ARBA00023065"/>
    </source>
</evidence>
<comment type="similarity">
    <text evidence="20">Belongs to the ligand-gated ion channel (TC 1.A.9) family.</text>
</comment>
<keyword evidence="8 20" id="KW-0472">Membrane</keyword>
<protein>
    <submittedName>
        <fullName evidence="23">Uncharacterized protein</fullName>
    </submittedName>
</protein>
<dbReference type="InterPro" id="IPR036734">
    <property type="entry name" value="Neur_chan_lig-bd_sf"/>
</dbReference>
<organism evidence="23 24">
    <name type="scientific">Mola mola</name>
    <name type="common">Ocean sunfish</name>
    <name type="synonym">Tetraodon mola</name>
    <dbReference type="NCBI Taxonomy" id="94237"/>
    <lineage>
        <taxon>Eukaryota</taxon>
        <taxon>Metazoa</taxon>
        <taxon>Chordata</taxon>
        <taxon>Craniata</taxon>
        <taxon>Vertebrata</taxon>
        <taxon>Euteleostomi</taxon>
        <taxon>Actinopterygii</taxon>
        <taxon>Neopterygii</taxon>
        <taxon>Teleostei</taxon>
        <taxon>Neoteleostei</taxon>
        <taxon>Acanthomorphata</taxon>
        <taxon>Eupercaria</taxon>
        <taxon>Tetraodontiformes</taxon>
        <taxon>Molidae</taxon>
        <taxon>Mola</taxon>
    </lineage>
</organism>
<feature type="transmembrane region" description="Helical" evidence="20">
    <location>
        <begin position="278"/>
        <end position="295"/>
    </location>
</feature>
<dbReference type="Ensembl" id="ENSMMOT00000011801.1">
    <property type="protein sequence ID" value="ENSMMOP00000011603.1"/>
    <property type="gene ID" value="ENSMMOG00000008922.1"/>
</dbReference>
<keyword evidence="9" id="KW-1015">Disulfide bond</keyword>
<keyword evidence="7 20" id="KW-0406">Ion transport</keyword>
<name>A0A3Q3WAX6_MOLML</name>
<keyword evidence="11" id="KW-0325">Glycoprotein</keyword>
<evidence type="ECO:0000256" key="4">
    <source>
        <dbReference type="ARBA" id="ARBA00022729"/>
    </source>
</evidence>
<dbReference type="Gene3D" id="2.70.170.10">
    <property type="entry name" value="Neurotransmitter-gated ion-channel ligand-binding domain"/>
    <property type="match status" value="1"/>
</dbReference>
<evidence type="ECO:0000256" key="20">
    <source>
        <dbReference type="RuleBase" id="RU000687"/>
    </source>
</evidence>
<dbReference type="Pfam" id="PF02931">
    <property type="entry name" value="Neur_chan_LBD"/>
    <property type="match status" value="1"/>
</dbReference>
<dbReference type="GO" id="GO:0005230">
    <property type="term" value="F:extracellular ligand-gated monoatomic ion channel activity"/>
    <property type="evidence" value="ECO:0007669"/>
    <property type="project" value="InterPro"/>
</dbReference>
<keyword evidence="10" id="KW-0675">Receptor</keyword>
<keyword evidence="14 20" id="KW-0407">Ion channel</keyword>
<keyword evidence="5 20" id="KW-1133">Transmembrane helix</keyword>
<dbReference type="InterPro" id="IPR038050">
    <property type="entry name" value="Neuro_actylchol_rec"/>
</dbReference>
<evidence type="ECO:0000256" key="18">
    <source>
        <dbReference type="ARBA" id="ARBA00036634"/>
    </source>
</evidence>
<comment type="catalytic activity">
    <reaction evidence="18">
        <text>Ca(2+)(in) = Ca(2+)(out)</text>
        <dbReference type="Rhea" id="RHEA:29671"/>
        <dbReference type="ChEBI" id="CHEBI:29108"/>
    </reaction>
</comment>
<keyword evidence="4" id="KW-0732">Signal</keyword>
<dbReference type="GO" id="GO:0045211">
    <property type="term" value="C:postsynaptic membrane"/>
    <property type="evidence" value="ECO:0007669"/>
    <property type="project" value="UniProtKB-SubCell"/>
</dbReference>
<dbReference type="Gene3D" id="1.20.58.390">
    <property type="entry name" value="Neurotransmitter-gated ion-channel transmembrane domain"/>
    <property type="match status" value="1"/>
</dbReference>
<dbReference type="InterPro" id="IPR018000">
    <property type="entry name" value="Neurotransmitter_ion_chnl_CS"/>
</dbReference>
<dbReference type="InterPro" id="IPR036719">
    <property type="entry name" value="Neuro-gated_channel_TM_sf"/>
</dbReference>
<reference evidence="23" key="2">
    <citation type="submission" date="2025-09" db="UniProtKB">
        <authorList>
            <consortium name="Ensembl"/>
        </authorList>
    </citation>
    <scope>IDENTIFICATION</scope>
</reference>
<evidence type="ECO:0000256" key="11">
    <source>
        <dbReference type="ARBA" id="ARBA00023180"/>
    </source>
</evidence>
<comment type="catalytic activity">
    <reaction evidence="17">
        <text>Na(+)(in) = Na(+)(out)</text>
        <dbReference type="Rhea" id="RHEA:34963"/>
        <dbReference type="ChEBI" id="CHEBI:29101"/>
    </reaction>
</comment>
<dbReference type="SUPFAM" id="SSF90112">
    <property type="entry name" value="Neurotransmitter-gated ion-channel transmembrane pore"/>
    <property type="match status" value="1"/>
</dbReference>
<keyword evidence="12" id="KW-0628">Postsynaptic cell membrane</keyword>
<evidence type="ECO:0000256" key="1">
    <source>
        <dbReference type="ARBA" id="ARBA00022448"/>
    </source>
</evidence>
<dbReference type="OMA" id="WIRLEWI"/>
<evidence type="ECO:0000256" key="15">
    <source>
        <dbReference type="ARBA" id="ARBA00034104"/>
    </source>
</evidence>
<evidence type="ECO:0000259" key="22">
    <source>
        <dbReference type="Pfam" id="PF02932"/>
    </source>
</evidence>
<evidence type="ECO:0000256" key="19">
    <source>
        <dbReference type="ARBA" id="ARBA00037540"/>
    </source>
</evidence>
<feature type="domain" description="Neurotransmitter-gated ion-channel ligand-binding" evidence="21">
    <location>
        <begin position="80"/>
        <end position="242"/>
    </location>
</feature>
<comment type="subcellular location">
    <subcellularLocation>
        <location evidence="15">Postsynaptic cell membrane</location>
        <topology evidence="15">Multi-pass membrane protein</topology>
    </subcellularLocation>
</comment>
<dbReference type="GO" id="GO:0004888">
    <property type="term" value="F:transmembrane signaling receptor activity"/>
    <property type="evidence" value="ECO:0007669"/>
    <property type="project" value="InterPro"/>
</dbReference>
<evidence type="ECO:0000256" key="3">
    <source>
        <dbReference type="ARBA" id="ARBA00022692"/>
    </source>
</evidence>
<evidence type="ECO:0000256" key="9">
    <source>
        <dbReference type="ARBA" id="ARBA00023157"/>
    </source>
</evidence>
<dbReference type="InterPro" id="IPR049944">
    <property type="entry name" value="LGIC_TM_5-HT3"/>
</dbReference>
<evidence type="ECO:0000313" key="24">
    <source>
        <dbReference type="Proteomes" id="UP000261620"/>
    </source>
</evidence>
<dbReference type="PROSITE" id="PS00236">
    <property type="entry name" value="NEUROTR_ION_CHANNEL"/>
    <property type="match status" value="1"/>
</dbReference>
<evidence type="ECO:0000256" key="16">
    <source>
        <dbReference type="ARBA" id="ARBA00034430"/>
    </source>
</evidence>
<keyword evidence="2" id="KW-1003">Cell membrane</keyword>
<dbReference type="InterPro" id="IPR006201">
    <property type="entry name" value="Neur_channel"/>
</dbReference>
<comment type="function">
    <text evidence="19">Forms serotonin (5-hydroxytryptamine/5-HT3)-activated cation-selective channel complexes, which when activated cause fast, depolarizing responses in neurons.</text>
</comment>
<accession>A0A3Q3WAX6</accession>
<evidence type="ECO:0000256" key="10">
    <source>
        <dbReference type="ARBA" id="ARBA00023170"/>
    </source>
</evidence>
<dbReference type="Pfam" id="PF02932">
    <property type="entry name" value="Neur_chan_memb"/>
    <property type="match status" value="1"/>
</dbReference>
<feature type="transmembrane region" description="Helical" evidence="20">
    <location>
        <begin position="243"/>
        <end position="266"/>
    </location>
</feature>
<sequence>MTQQYTTKRFAIEKESNHHFLFWLFPELYFFFLFLNSGFVASLNCSSPTPESLFEALETEIFSKKLYRPVKYFSQPLNVSVDMTVVGILGVQWDIDGLSWDEKECGTRRVSVPREKFWVPDVHIAEFMDEDKSPQTPYVYLHNTGRVYDDKPLRVVSSCKLGIYSFPFDIQNCSLTFGSYIHFDIVMFQASKTADILEESIQVAQTKGEWELINIQSAPYTLELTDGNYSEIKYHIILRRRPILYVVNLIVPSIFLMTLDIFSFLLPPQTVDRSAFKMTLILGYTVFLLLMNDLLPVTGNETPLLSESDFHKVKLTSYYSHNDRHTKELLTVSTSDDSQPVSSPQEPALDELRKLRRDLKSIRLQMDKHFHKSKTSQDWNMIGVVIDRLLFGMYIVFFCVSVITITIIWSLSRYHPQ</sequence>
<comment type="catalytic activity">
    <reaction evidence="16">
        <text>K(+)(in) = K(+)(out)</text>
        <dbReference type="Rhea" id="RHEA:29463"/>
        <dbReference type="ChEBI" id="CHEBI:29103"/>
    </reaction>
</comment>
<feature type="transmembrane region" description="Helical" evidence="20">
    <location>
        <begin position="20"/>
        <end position="43"/>
    </location>
</feature>
<dbReference type="SUPFAM" id="SSF63712">
    <property type="entry name" value="Nicotinic receptor ligand binding domain-like"/>
    <property type="match status" value="1"/>
</dbReference>
<dbReference type="InterPro" id="IPR006202">
    <property type="entry name" value="Neur_chan_lig-bd"/>
</dbReference>
<keyword evidence="1 20" id="KW-0813">Transport</keyword>
<evidence type="ECO:0000256" key="8">
    <source>
        <dbReference type="ARBA" id="ARBA00023136"/>
    </source>
</evidence>
<dbReference type="Proteomes" id="UP000261620">
    <property type="component" value="Unplaced"/>
</dbReference>
<feature type="domain" description="Neurotransmitter-gated ion-channel transmembrane" evidence="22">
    <location>
        <begin position="249"/>
        <end position="305"/>
    </location>
</feature>
<evidence type="ECO:0000256" key="13">
    <source>
        <dbReference type="ARBA" id="ARBA00023286"/>
    </source>
</evidence>
<reference evidence="23" key="1">
    <citation type="submission" date="2025-08" db="UniProtKB">
        <authorList>
            <consortium name="Ensembl"/>
        </authorList>
    </citation>
    <scope>IDENTIFICATION</scope>
</reference>
<proteinExistence type="inferred from homology"/>
<dbReference type="InterPro" id="IPR006029">
    <property type="entry name" value="Neurotrans-gated_channel_TM"/>
</dbReference>
<keyword evidence="6" id="KW-0770">Synapse</keyword>
<evidence type="ECO:0000256" key="5">
    <source>
        <dbReference type="ARBA" id="ARBA00022989"/>
    </source>
</evidence>
<dbReference type="PANTHER" id="PTHR18945">
    <property type="entry name" value="NEUROTRANSMITTER GATED ION CHANNEL"/>
    <property type="match status" value="1"/>
</dbReference>
<keyword evidence="13" id="KW-1071">Ligand-gated ion channel</keyword>